<keyword evidence="7 10" id="KW-0808">Transferase</keyword>
<dbReference type="Gene3D" id="3.20.20.70">
    <property type="entry name" value="Aldolase class I"/>
    <property type="match status" value="1"/>
</dbReference>
<dbReference type="InterPro" id="IPR054691">
    <property type="entry name" value="LeuA/HCS_post-cat"/>
</dbReference>
<dbReference type="PROSITE" id="PS00815">
    <property type="entry name" value="AIPM_HOMOCIT_SYNTH_1"/>
    <property type="match status" value="1"/>
</dbReference>
<evidence type="ECO:0000256" key="10">
    <source>
        <dbReference type="RuleBase" id="RU003523"/>
    </source>
</evidence>
<evidence type="ECO:0000256" key="6">
    <source>
        <dbReference type="ARBA" id="ARBA00022624"/>
    </source>
</evidence>
<evidence type="ECO:0000256" key="2">
    <source>
        <dbReference type="ARBA" id="ARBA00006154"/>
    </source>
</evidence>
<proteinExistence type="inferred from homology"/>
<dbReference type="GO" id="GO:0003852">
    <property type="term" value="F:2-isopropylmalate synthase activity"/>
    <property type="evidence" value="ECO:0007669"/>
    <property type="project" value="UniProtKB-EC"/>
</dbReference>
<dbReference type="PROSITE" id="PS50991">
    <property type="entry name" value="PYR_CT"/>
    <property type="match status" value="1"/>
</dbReference>
<reference evidence="13" key="1">
    <citation type="journal article" date="2019" name="Nat. Commun.">
        <title>Expansion of phycobilisome linker gene families in mesophilic red algae.</title>
        <authorList>
            <person name="Lee J."/>
            <person name="Kim D."/>
            <person name="Bhattacharya D."/>
            <person name="Yoon H.S."/>
        </authorList>
    </citation>
    <scope>NUCLEOTIDE SEQUENCE [LARGE SCALE GENOMIC DNA]</scope>
    <source>
        <strain evidence="13">CCMP 1328</strain>
    </source>
</reference>
<evidence type="ECO:0000256" key="3">
    <source>
        <dbReference type="ARBA" id="ARBA00012973"/>
    </source>
</evidence>
<evidence type="ECO:0000256" key="7">
    <source>
        <dbReference type="ARBA" id="ARBA00022679"/>
    </source>
</evidence>
<keyword evidence="5" id="KW-0028">Amino-acid biosynthesis</keyword>
<evidence type="ECO:0000256" key="5">
    <source>
        <dbReference type="ARBA" id="ARBA00022605"/>
    </source>
</evidence>
<dbReference type="InterPro" id="IPR013709">
    <property type="entry name" value="2-isopropylmalate_synth_dimer"/>
</dbReference>
<evidence type="ECO:0000313" key="12">
    <source>
        <dbReference type="EMBL" id="KAA8495569.1"/>
    </source>
</evidence>
<dbReference type="InterPro" id="IPR013785">
    <property type="entry name" value="Aldolase_TIM"/>
</dbReference>
<dbReference type="OrthoDB" id="2015253at2759"/>
<dbReference type="Pfam" id="PF08502">
    <property type="entry name" value="LeuA_dimer"/>
    <property type="match status" value="1"/>
</dbReference>
<evidence type="ECO:0000256" key="9">
    <source>
        <dbReference type="ARBA" id="ARBA00034330"/>
    </source>
</evidence>
<dbReference type="Pfam" id="PF22617">
    <property type="entry name" value="HCS_D2"/>
    <property type="match status" value="1"/>
</dbReference>
<keyword evidence="8" id="KW-0100">Branched-chain amino acid biosynthesis</keyword>
<feature type="domain" description="Pyruvate carboxyltransferase" evidence="11">
    <location>
        <begin position="76"/>
        <end position="349"/>
    </location>
</feature>
<organism evidence="12 13">
    <name type="scientific">Porphyridium purpureum</name>
    <name type="common">Red alga</name>
    <name type="synonym">Porphyridium cruentum</name>
    <dbReference type="NCBI Taxonomy" id="35688"/>
    <lineage>
        <taxon>Eukaryota</taxon>
        <taxon>Rhodophyta</taxon>
        <taxon>Bangiophyceae</taxon>
        <taxon>Porphyridiales</taxon>
        <taxon>Porphyridiaceae</taxon>
        <taxon>Porphyridium</taxon>
    </lineage>
</organism>
<dbReference type="PANTHER" id="PTHR43538:SF1">
    <property type="entry name" value="(R)-CITRAMALATE SYNTHASE"/>
    <property type="match status" value="1"/>
</dbReference>
<comment type="similarity">
    <text evidence="2 10">Belongs to the alpha-IPM synthase/homocitrate synthase family.</text>
</comment>
<dbReference type="Pfam" id="PF00682">
    <property type="entry name" value="HMGL-like"/>
    <property type="match status" value="1"/>
</dbReference>
<dbReference type="InterPro" id="IPR036230">
    <property type="entry name" value="LeuA_allosteric_dom_sf"/>
</dbReference>
<accession>A0A5J4YVN8</accession>
<dbReference type="Gene3D" id="1.10.238.260">
    <property type="match status" value="1"/>
</dbReference>
<gene>
    <name evidence="12" type="ORF">FVE85_1724</name>
</gene>
<dbReference type="GO" id="GO:0009097">
    <property type="term" value="P:isoleucine biosynthetic process"/>
    <property type="evidence" value="ECO:0007669"/>
    <property type="project" value="UniProtKB-UniPathway"/>
</dbReference>
<keyword evidence="6" id="KW-0412">Isoleucine biosynthesis</keyword>
<dbReference type="InterPro" id="IPR005675">
    <property type="entry name" value="Citramal_synthase"/>
</dbReference>
<evidence type="ECO:0000259" key="11">
    <source>
        <dbReference type="PROSITE" id="PS50991"/>
    </source>
</evidence>
<dbReference type="InterPro" id="IPR000891">
    <property type="entry name" value="PYR_CT"/>
</dbReference>
<sequence>MALFVGHFGKVARRYVEPDSRAKRACSNSGLILAGRTRVAHCAALPSRAHIHDSTAEYQVQDLYTGPPSSAAELGVDIYDTTLRDGSQGEGISFSVEDKLRILQRLDDLGVAFIEGGWPGSNPKDAAFFEAAKKVPLKNAKLAAFGSTRYKNVLCEQDANLAALLEAQTPVVTIVGKAAKKQVELVLSASPEENLAMISESVHYLVSHGRTVMFDAEHFFDGYQADREYALQCCRAAAEAGAHVIVLCDTNGGSTPWQIECITATVSKELTLLEQSGRAAATKVGIHCHNDMELAVANSVAAVRGGASLVQGTANGLGERTGNANLMSIIPILALKMGRSCLADISKLSQMTSMSRFIDEMANQPHVPSRPFVGASAFAHKGGLHVAAVLKDESTYQHIDPKIVGNERRVLVSELSGRGNIVSKMQEFGILSESSDSVKKNSKLVLDQIKELENCGYTFEGAEASVELMIRRAMASYTSPFELLDFNVTTGKRSANEGGDFSQKSNVPFGDSPSQAVVRMRLLVGDEDMCAVRNTLEVGEGNGPVDALNAAIRRSLLPFFPSLAELVLVDYKVRILDNESATRAITRVSITFKDVGENREWTTVSAHPNIIIASLNSLLDGFEFAMLSRHGPDCLVTASSTDTISEGITQRIATAAEPVARE</sequence>
<dbReference type="InterPro" id="IPR002034">
    <property type="entry name" value="AIPM/Hcit_synth_CS"/>
</dbReference>
<dbReference type="EMBL" id="VRMN01000003">
    <property type="protein sequence ID" value="KAA8495569.1"/>
    <property type="molecule type" value="Genomic_DNA"/>
</dbReference>
<keyword evidence="13" id="KW-1185">Reference proteome</keyword>
<name>A0A5J4YVN8_PORPP</name>
<dbReference type="EC" id="2.3.3.21" evidence="9"/>
<dbReference type="AlphaFoldDB" id="A0A5J4YVN8"/>
<dbReference type="NCBIfam" id="TIGR00977">
    <property type="entry name" value="citramal_synth"/>
    <property type="match status" value="1"/>
</dbReference>
<dbReference type="PANTHER" id="PTHR43538">
    <property type="entry name" value="ALPHA-IPM SYNTHASE/HOMOCITRATE SYNTHASE"/>
    <property type="match status" value="1"/>
</dbReference>
<comment type="pathway">
    <text evidence="1">Amino-acid biosynthesis; L-isoleucine biosynthesis; 2-oxobutanoate from pyruvate: step 1/3.</text>
</comment>
<evidence type="ECO:0000256" key="8">
    <source>
        <dbReference type="ARBA" id="ARBA00023304"/>
    </source>
</evidence>
<dbReference type="OMA" id="KSWDFHV"/>
<dbReference type="GO" id="GO:0009098">
    <property type="term" value="P:L-leucine biosynthetic process"/>
    <property type="evidence" value="ECO:0007669"/>
    <property type="project" value="InterPro"/>
</dbReference>
<dbReference type="CDD" id="cd07941">
    <property type="entry name" value="DRE_TIM_LeuA3"/>
    <property type="match status" value="1"/>
</dbReference>
<evidence type="ECO:0000256" key="1">
    <source>
        <dbReference type="ARBA" id="ARBA00004743"/>
    </source>
</evidence>
<dbReference type="SMART" id="SM00917">
    <property type="entry name" value="LeuA_dimer"/>
    <property type="match status" value="1"/>
</dbReference>
<evidence type="ECO:0000256" key="4">
    <source>
        <dbReference type="ARBA" id="ARBA00022325"/>
    </source>
</evidence>
<dbReference type="SUPFAM" id="SSF51569">
    <property type="entry name" value="Aldolase"/>
    <property type="match status" value="1"/>
</dbReference>
<dbReference type="SUPFAM" id="SSF110921">
    <property type="entry name" value="2-isopropylmalate synthase LeuA, allosteric (dimerisation) domain"/>
    <property type="match status" value="1"/>
</dbReference>
<evidence type="ECO:0000313" key="13">
    <source>
        <dbReference type="Proteomes" id="UP000324585"/>
    </source>
</evidence>
<dbReference type="UniPathway" id="UPA00047">
    <property type="reaction ID" value="UER00066"/>
</dbReference>
<dbReference type="EC" id="2.3.3.13" evidence="3"/>
<protein>
    <recommendedName>
        <fullName evidence="4">(R)-citramalate synthase</fullName>
        <ecNumber evidence="3">2.3.3.13</ecNumber>
        <ecNumber evidence="9">2.3.3.21</ecNumber>
    </recommendedName>
</protein>
<dbReference type="Gene3D" id="3.30.160.270">
    <property type="match status" value="1"/>
</dbReference>
<comment type="caution">
    <text evidence="12">The sequence shown here is derived from an EMBL/GenBank/DDBJ whole genome shotgun (WGS) entry which is preliminary data.</text>
</comment>
<dbReference type="GO" id="GO:0043714">
    <property type="term" value="F:(R)-citramalate synthase activity"/>
    <property type="evidence" value="ECO:0007669"/>
    <property type="project" value="UniProtKB-EC"/>
</dbReference>
<dbReference type="Proteomes" id="UP000324585">
    <property type="component" value="Unassembled WGS sequence"/>
</dbReference>